<comment type="subcellular location">
    <subcellularLocation>
        <location evidence="1 4">Cell outer membrane</location>
    </subcellularLocation>
</comment>
<evidence type="ECO:0000313" key="8">
    <source>
        <dbReference type="EMBL" id="ANO49855.1"/>
    </source>
</evidence>
<dbReference type="InterPro" id="IPR000531">
    <property type="entry name" value="Beta-barrel_TonB"/>
</dbReference>
<feature type="chain" id="PRO_5008259998" description="TonB-dependent receptor plug domain-containing protein" evidence="5">
    <location>
        <begin position="29"/>
        <end position="914"/>
    </location>
</feature>
<gene>
    <name evidence="8" type="ORF">BA177_00275</name>
</gene>
<comment type="similarity">
    <text evidence="4">Belongs to the TonB-dependent receptor family.</text>
</comment>
<accession>A0A193LBF2</accession>
<keyword evidence="9" id="KW-1185">Reference proteome</keyword>
<keyword evidence="2 4" id="KW-0472">Membrane</keyword>
<keyword evidence="4" id="KW-0798">TonB box</keyword>
<feature type="domain" description="TonB-dependent receptor-like beta-barrel" evidence="6">
    <location>
        <begin position="484"/>
        <end position="883"/>
    </location>
</feature>
<dbReference type="InterPro" id="IPR012910">
    <property type="entry name" value="Plug_dom"/>
</dbReference>
<evidence type="ECO:0000256" key="1">
    <source>
        <dbReference type="ARBA" id="ARBA00004442"/>
    </source>
</evidence>
<dbReference type="STRING" id="1548547.BA177_00275"/>
<reference evidence="8 9" key="1">
    <citation type="submission" date="2016-06" db="EMBL/GenBank/DDBJ databases">
        <title>Complete genome sequence of a deep-branching marine Gamma Proteobacterium Woeseia oceani type strain XK5.</title>
        <authorList>
            <person name="Mu D."/>
            <person name="Du Z."/>
        </authorList>
    </citation>
    <scope>NUCLEOTIDE SEQUENCE [LARGE SCALE GENOMIC DNA]</scope>
    <source>
        <strain evidence="8 9">XK5</strain>
    </source>
</reference>
<evidence type="ECO:0000256" key="3">
    <source>
        <dbReference type="ARBA" id="ARBA00023237"/>
    </source>
</evidence>
<dbReference type="GO" id="GO:0009279">
    <property type="term" value="C:cell outer membrane"/>
    <property type="evidence" value="ECO:0007669"/>
    <property type="project" value="UniProtKB-SubCell"/>
</dbReference>
<dbReference type="Pfam" id="PF07715">
    <property type="entry name" value="Plug"/>
    <property type="match status" value="1"/>
</dbReference>
<evidence type="ECO:0000256" key="5">
    <source>
        <dbReference type="SAM" id="SignalP"/>
    </source>
</evidence>
<name>A0A193LBF2_9GAMM</name>
<dbReference type="OrthoDB" id="9768470at2"/>
<dbReference type="KEGG" id="woc:BA177_00275"/>
<dbReference type="AlphaFoldDB" id="A0A193LBF2"/>
<evidence type="ECO:0000313" key="9">
    <source>
        <dbReference type="Proteomes" id="UP000092695"/>
    </source>
</evidence>
<dbReference type="Proteomes" id="UP000092695">
    <property type="component" value="Chromosome"/>
</dbReference>
<evidence type="ECO:0008006" key="10">
    <source>
        <dbReference type="Google" id="ProtNLM"/>
    </source>
</evidence>
<dbReference type="SUPFAM" id="SSF56935">
    <property type="entry name" value="Porins"/>
    <property type="match status" value="1"/>
</dbReference>
<dbReference type="PANTHER" id="PTHR40980">
    <property type="entry name" value="PLUG DOMAIN-CONTAINING PROTEIN"/>
    <property type="match status" value="1"/>
</dbReference>
<evidence type="ECO:0000259" key="6">
    <source>
        <dbReference type="Pfam" id="PF00593"/>
    </source>
</evidence>
<keyword evidence="3" id="KW-0998">Cell outer membrane</keyword>
<dbReference type="Gene3D" id="2.170.130.10">
    <property type="entry name" value="TonB-dependent receptor, plug domain"/>
    <property type="match status" value="1"/>
</dbReference>
<protein>
    <recommendedName>
        <fullName evidence="10">TonB-dependent receptor plug domain-containing protein</fullName>
    </recommendedName>
</protein>
<sequence length="914" mass="100587">MILILNPRNALRLAIAGAVLLPPLPLYAQDARPPLAAPESPAVIEQEAGEIEEVVVLGRFRSASQQLLDERLNDDSVSDVLDADTISRLGDSTVASALRRVPGLSLVGGRFVYIRGLGERYSATSLNGARIPSPDLTRNVIPLDIFPTSTVQSLKVQKTWSPELPANFGGGSVDIRTKGVPDGFNASVEVGSGYNSNLGGDFLSYPGSSDDDFGSDDGSRALSADLMSQVHYYQGNVDVQGILSRLRAEDPSATLADAQLINRQLGLQLNREIGIERRDSSPDIGLKGTIGNSFAAGDNFEFGVQASAAYDTQWRQSLEKARSFNFPEQRTNTEDESTRTVSLTGTLNLGMRFTEDHEFETTTLYLRNTDNETAVRDYFNENREVDDGIGWRNYRFQFEQRDMVVNQVKGTHRFGEATRQMLPDAFGSLFNLVPEETSISWFHSDATAETSIPNQVEISSQTVTDPVTGAVQDELVTLDATAADYRFTELDDELQNYGWMATVPFYTSDSIIEASFGYQHDRKARTYRQLQFSLGALNVGDIGTLGGTLDSVFSDSSILNPDNNYVFDIRGTNNQSYIAATMTDAVFGKVDWTWKDKWRIAVGARWEDYRQVALDWNPFGYSETNPQVSTDPEVLEQGTFASDDIFPSASVTYIGDLWAETFQLRFGWSETAIRPDLREITDASYVDPVTDDLVDGNPGVVPSAVNNFDVRAEWFFSSGDNVTMTLFHKQIDRPIEFFESAASDTTVAREIVNAESAEVTGIEIEALKELGFLGSAFDTMFVQGNLTVQDSELVAGPDADAPTNNVRELTGASRYVANFALGFDSPDARHSASLAYNVFGKRLYVAGRNGAPDGYEQPFHSLDLTYSWYPSDTITIKAKAANLLGEQLEIERAGVVTFEEDPGSSYSLSFTWAL</sequence>
<dbReference type="Pfam" id="PF00593">
    <property type="entry name" value="TonB_dep_Rec_b-barrel"/>
    <property type="match status" value="1"/>
</dbReference>
<keyword evidence="5" id="KW-0732">Signal</keyword>
<organism evidence="8 9">
    <name type="scientific">Woeseia oceani</name>
    <dbReference type="NCBI Taxonomy" id="1548547"/>
    <lineage>
        <taxon>Bacteria</taxon>
        <taxon>Pseudomonadati</taxon>
        <taxon>Pseudomonadota</taxon>
        <taxon>Gammaproteobacteria</taxon>
        <taxon>Woeseiales</taxon>
        <taxon>Woeseiaceae</taxon>
        <taxon>Woeseia</taxon>
    </lineage>
</organism>
<feature type="domain" description="TonB-dependent receptor plug" evidence="7">
    <location>
        <begin position="78"/>
        <end position="158"/>
    </location>
</feature>
<dbReference type="PANTHER" id="PTHR40980:SF5">
    <property type="entry name" value="TONB-DEPENDENT RECEPTOR"/>
    <property type="match status" value="1"/>
</dbReference>
<evidence type="ECO:0000256" key="4">
    <source>
        <dbReference type="RuleBase" id="RU003357"/>
    </source>
</evidence>
<evidence type="ECO:0000256" key="2">
    <source>
        <dbReference type="ARBA" id="ARBA00023136"/>
    </source>
</evidence>
<dbReference type="InterPro" id="IPR036942">
    <property type="entry name" value="Beta-barrel_TonB_sf"/>
</dbReference>
<dbReference type="RefSeq" id="WP_068611681.1">
    <property type="nucleotide sequence ID" value="NZ_CP016268.1"/>
</dbReference>
<proteinExistence type="inferred from homology"/>
<dbReference type="EMBL" id="CP016268">
    <property type="protein sequence ID" value="ANO49855.1"/>
    <property type="molecule type" value="Genomic_DNA"/>
</dbReference>
<dbReference type="Gene3D" id="2.40.170.20">
    <property type="entry name" value="TonB-dependent receptor, beta-barrel domain"/>
    <property type="match status" value="1"/>
</dbReference>
<feature type="signal peptide" evidence="5">
    <location>
        <begin position="1"/>
        <end position="28"/>
    </location>
</feature>
<evidence type="ECO:0000259" key="7">
    <source>
        <dbReference type="Pfam" id="PF07715"/>
    </source>
</evidence>
<dbReference type="InterPro" id="IPR037066">
    <property type="entry name" value="Plug_dom_sf"/>
</dbReference>